<dbReference type="EMBL" id="CM042009">
    <property type="protein sequence ID" value="KAI3789804.1"/>
    <property type="molecule type" value="Genomic_DNA"/>
</dbReference>
<comment type="caution">
    <text evidence="1">The sequence shown here is derived from an EMBL/GenBank/DDBJ whole genome shotgun (WGS) entry which is preliminary data.</text>
</comment>
<proteinExistence type="predicted"/>
<sequence>MFRSLLERLEDPKTRTEARIFFAHLKKKLESDGASEDCLDTYHFQIQDIEFPDLKNYDACQAWPLIIDNFVEWLREKPKSV</sequence>
<organism evidence="1 2">
    <name type="scientific">Cichorium intybus</name>
    <name type="common">Chicory</name>
    <dbReference type="NCBI Taxonomy" id="13427"/>
    <lineage>
        <taxon>Eukaryota</taxon>
        <taxon>Viridiplantae</taxon>
        <taxon>Streptophyta</taxon>
        <taxon>Embryophyta</taxon>
        <taxon>Tracheophyta</taxon>
        <taxon>Spermatophyta</taxon>
        <taxon>Magnoliopsida</taxon>
        <taxon>eudicotyledons</taxon>
        <taxon>Gunneridae</taxon>
        <taxon>Pentapetalae</taxon>
        <taxon>asterids</taxon>
        <taxon>campanulids</taxon>
        <taxon>Asterales</taxon>
        <taxon>Asteraceae</taxon>
        <taxon>Cichorioideae</taxon>
        <taxon>Cichorieae</taxon>
        <taxon>Cichoriinae</taxon>
        <taxon>Cichorium</taxon>
    </lineage>
</organism>
<reference evidence="1 2" key="2">
    <citation type="journal article" date="2022" name="Mol. Ecol. Resour.">
        <title>The genomes of chicory, endive, great burdock and yacon provide insights into Asteraceae paleo-polyploidization history and plant inulin production.</title>
        <authorList>
            <person name="Fan W."/>
            <person name="Wang S."/>
            <person name="Wang H."/>
            <person name="Wang A."/>
            <person name="Jiang F."/>
            <person name="Liu H."/>
            <person name="Zhao H."/>
            <person name="Xu D."/>
            <person name="Zhang Y."/>
        </authorList>
    </citation>
    <scope>NUCLEOTIDE SEQUENCE [LARGE SCALE GENOMIC DNA]</scope>
    <source>
        <strain evidence="2">cv. Punajuju</strain>
        <tissue evidence="1">Leaves</tissue>
    </source>
</reference>
<dbReference type="Proteomes" id="UP001055811">
    <property type="component" value="Linkage Group LG01"/>
</dbReference>
<reference evidence="2" key="1">
    <citation type="journal article" date="2022" name="Mol. Ecol. Resour.">
        <title>The genomes of chicory, endive, great burdock and yacon provide insights into Asteraceae palaeo-polyploidization history and plant inulin production.</title>
        <authorList>
            <person name="Fan W."/>
            <person name="Wang S."/>
            <person name="Wang H."/>
            <person name="Wang A."/>
            <person name="Jiang F."/>
            <person name="Liu H."/>
            <person name="Zhao H."/>
            <person name="Xu D."/>
            <person name="Zhang Y."/>
        </authorList>
    </citation>
    <scope>NUCLEOTIDE SEQUENCE [LARGE SCALE GENOMIC DNA]</scope>
    <source>
        <strain evidence="2">cv. Punajuju</strain>
    </source>
</reference>
<keyword evidence="2" id="KW-1185">Reference proteome</keyword>
<accession>A0ACB9H1R1</accession>
<evidence type="ECO:0000313" key="1">
    <source>
        <dbReference type="EMBL" id="KAI3789804.1"/>
    </source>
</evidence>
<name>A0ACB9H1R1_CICIN</name>
<protein>
    <submittedName>
        <fullName evidence="1">Uncharacterized protein</fullName>
    </submittedName>
</protein>
<evidence type="ECO:0000313" key="2">
    <source>
        <dbReference type="Proteomes" id="UP001055811"/>
    </source>
</evidence>
<gene>
    <name evidence="1" type="ORF">L2E82_02608</name>
</gene>